<name>A0A3A3GNW2_PANTH</name>
<feature type="compositionally biased region" description="Polar residues" evidence="1">
    <location>
        <begin position="124"/>
        <end position="136"/>
    </location>
</feature>
<feature type="region of interest" description="Disordered" evidence="1">
    <location>
        <begin position="119"/>
        <end position="165"/>
    </location>
</feature>
<protein>
    <submittedName>
        <fullName evidence="2">Uncharacterized protein</fullName>
    </submittedName>
</protein>
<feature type="compositionally biased region" description="Basic and acidic residues" evidence="1">
    <location>
        <begin position="156"/>
        <end position="165"/>
    </location>
</feature>
<dbReference type="Proteomes" id="UP000266177">
    <property type="component" value="Unassembled WGS sequence"/>
</dbReference>
<dbReference type="PANTHER" id="PTHR38585">
    <property type="entry name" value="TRANSMEMBRANE PROTEIN"/>
    <property type="match status" value="1"/>
</dbReference>
<organism evidence="2 3">
    <name type="scientific">Paenibacillus thiaminolyticus</name>
    <name type="common">Bacillus thiaminolyticus</name>
    <dbReference type="NCBI Taxonomy" id="49283"/>
    <lineage>
        <taxon>Bacteria</taxon>
        <taxon>Bacillati</taxon>
        <taxon>Bacillota</taxon>
        <taxon>Bacilli</taxon>
        <taxon>Bacillales</taxon>
        <taxon>Paenibacillaceae</taxon>
        <taxon>Paenibacillus</taxon>
    </lineage>
</organism>
<dbReference type="PANTHER" id="PTHR38585:SF1">
    <property type="entry name" value="TRANSMEMBRANE PROTEIN"/>
    <property type="match status" value="1"/>
</dbReference>
<accession>A0A3A3GNW2</accession>
<comment type="caution">
    <text evidence="2">The sequence shown here is derived from an EMBL/GenBank/DDBJ whole genome shotgun (WGS) entry which is preliminary data.</text>
</comment>
<evidence type="ECO:0000313" key="3">
    <source>
        <dbReference type="Proteomes" id="UP000266177"/>
    </source>
</evidence>
<reference evidence="2 3" key="1">
    <citation type="submission" date="2018-09" db="EMBL/GenBank/DDBJ databases">
        <title>Paenibacillus SK2017-BO5.</title>
        <authorList>
            <person name="Piskunova J.V."/>
            <person name="Dubiley S.A."/>
            <person name="Severinov K.V."/>
        </authorList>
    </citation>
    <scope>NUCLEOTIDE SEQUENCE [LARGE SCALE GENOMIC DNA]</scope>
    <source>
        <strain evidence="2 3">BO5</strain>
    </source>
</reference>
<evidence type="ECO:0000256" key="1">
    <source>
        <dbReference type="SAM" id="MobiDB-lite"/>
    </source>
</evidence>
<feature type="region of interest" description="Disordered" evidence="1">
    <location>
        <begin position="1"/>
        <end position="86"/>
    </location>
</feature>
<dbReference type="AlphaFoldDB" id="A0A3A3GNW2"/>
<dbReference type="EMBL" id="QYZD01000001">
    <property type="protein sequence ID" value="RJG26980.1"/>
    <property type="molecule type" value="Genomic_DNA"/>
</dbReference>
<evidence type="ECO:0000313" key="2">
    <source>
        <dbReference type="EMBL" id="RJG26980.1"/>
    </source>
</evidence>
<gene>
    <name evidence="2" type="ORF">DQX05_02950</name>
</gene>
<proteinExistence type="predicted"/>
<sequence>MRNIPMRAPSGGGGGSSKASKGTGNVVQSSVQQIKPPAEFSSKSLFEKANNTLNGATGNNISGRDTLKPGPYASGSIQARGKGRNFTKEERNKINEFGKNTGCHTCGNKNPGTKTVNFIPDHQPPNSTVPNGTPQQLYPHCKSCSAKQGGTLGAMKKQEKATRRP</sequence>
<feature type="compositionally biased region" description="Low complexity" evidence="1">
    <location>
        <begin position="49"/>
        <end position="60"/>
    </location>
</feature>